<reference evidence="2 3" key="1">
    <citation type="submission" date="2016-04" db="EMBL/GenBank/DDBJ databases">
        <title>Draft genome sequence of Aeribacillus pallidus 8m3 from petroleum reservoir.</title>
        <authorList>
            <person name="Poltaraus A.B."/>
            <person name="Nazina T.N."/>
            <person name="Tourova T.P."/>
            <person name="Malakho S.M."/>
            <person name="Korshunova A.V."/>
            <person name="Sokolova D.S."/>
        </authorList>
    </citation>
    <scope>NUCLEOTIDE SEQUENCE [LARGE SCALE GENOMIC DNA]</scope>
    <source>
        <strain evidence="2 3">8m3</strain>
    </source>
</reference>
<comment type="caution">
    <text evidence="2">The sequence shown here is derived from an EMBL/GenBank/DDBJ whole genome shotgun (WGS) entry which is preliminary data.</text>
</comment>
<protein>
    <submittedName>
        <fullName evidence="2">Uncharacterized protein</fullName>
    </submittedName>
</protein>
<gene>
    <name evidence="2" type="ORF">AZI98_13340</name>
</gene>
<dbReference type="Proteomes" id="UP000076476">
    <property type="component" value="Unassembled WGS sequence"/>
</dbReference>
<dbReference type="EMBL" id="LWBR01000048">
    <property type="protein sequence ID" value="KZN95424.1"/>
    <property type="molecule type" value="Genomic_DNA"/>
</dbReference>
<dbReference type="AlphaFoldDB" id="A0A165WXB3"/>
<organism evidence="2 3">
    <name type="scientific">Aeribacillus pallidus</name>
    <dbReference type="NCBI Taxonomy" id="33936"/>
    <lineage>
        <taxon>Bacteria</taxon>
        <taxon>Bacillati</taxon>
        <taxon>Bacillota</taxon>
        <taxon>Bacilli</taxon>
        <taxon>Bacillales</taxon>
        <taxon>Bacillaceae</taxon>
        <taxon>Aeribacillus</taxon>
    </lineage>
</organism>
<sequence length="60" mass="7106">MFEFDHLILSHFTEDRPHKKMSHLISQFSKPLLCLEVPEHSNIREEEKDDQYGSISSYQG</sequence>
<keyword evidence="3" id="KW-1185">Reference proteome</keyword>
<accession>A0A165WXB3</accession>
<evidence type="ECO:0000313" key="2">
    <source>
        <dbReference type="EMBL" id="KZN95424.1"/>
    </source>
</evidence>
<feature type="region of interest" description="Disordered" evidence="1">
    <location>
        <begin position="41"/>
        <end position="60"/>
    </location>
</feature>
<evidence type="ECO:0000256" key="1">
    <source>
        <dbReference type="SAM" id="MobiDB-lite"/>
    </source>
</evidence>
<name>A0A165WXB3_9BACI</name>
<proteinExistence type="predicted"/>
<evidence type="ECO:0000313" key="3">
    <source>
        <dbReference type="Proteomes" id="UP000076476"/>
    </source>
</evidence>